<gene>
    <name evidence="4" type="ORF">BP5796_07487</name>
</gene>
<evidence type="ECO:0000259" key="3">
    <source>
        <dbReference type="PROSITE" id="PS50157"/>
    </source>
</evidence>
<keyword evidence="1" id="KW-0479">Metal-binding</keyword>
<evidence type="ECO:0000256" key="1">
    <source>
        <dbReference type="PROSITE-ProRule" id="PRU00042"/>
    </source>
</evidence>
<feature type="compositionally biased region" description="Polar residues" evidence="2">
    <location>
        <begin position="34"/>
        <end position="63"/>
    </location>
</feature>
<keyword evidence="5" id="KW-1185">Reference proteome</keyword>
<evidence type="ECO:0000256" key="2">
    <source>
        <dbReference type="SAM" id="MobiDB-lite"/>
    </source>
</evidence>
<keyword evidence="1" id="KW-0863">Zinc-finger</keyword>
<dbReference type="EMBL" id="PDLN01000010">
    <property type="protein sequence ID" value="RDW74045.1"/>
    <property type="molecule type" value="Genomic_DNA"/>
</dbReference>
<protein>
    <recommendedName>
        <fullName evidence="3">C2H2-type domain-containing protein</fullName>
    </recommendedName>
</protein>
<feature type="compositionally biased region" description="Polar residues" evidence="2">
    <location>
        <begin position="1"/>
        <end position="16"/>
    </location>
</feature>
<feature type="region of interest" description="Disordered" evidence="2">
    <location>
        <begin position="552"/>
        <end position="654"/>
    </location>
</feature>
<organism evidence="4 5">
    <name type="scientific">Coleophoma crateriformis</name>
    <dbReference type="NCBI Taxonomy" id="565419"/>
    <lineage>
        <taxon>Eukaryota</taxon>
        <taxon>Fungi</taxon>
        <taxon>Dikarya</taxon>
        <taxon>Ascomycota</taxon>
        <taxon>Pezizomycotina</taxon>
        <taxon>Leotiomycetes</taxon>
        <taxon>Helotiales</taxon>
        <taxon>Dermateaceae</taxon>
        <taxon>Coleophoma</taxon>
    </lineage>
</organism>
<dbReference type="SMART" id="SM00355">
    <property type="entry name" value="ZnF_C2H2"/>
    <property type="match status" value="3"/>
</dbReference>
<proteinExistence type="predicted"/>
<reference evidence="4 5" key="1">
    <citation type="journal article" date="2018" name="IMA Fungus">
        <title>IMA Genome-F 9: Draft genome sequence of Annulohypoxylon stygium, Aspergillus mulundensis, Berkeleyomyces basicola (syn. Thielaviopsis basicola), Ceratocystis smalleyi, two Cercospora beticola strains, Coleophoma cylindrospora, Fusarium fracticaudum, Phialophora cf. hyalina, and Morchella septimelata.</title>
        <authorList>
            <person name="Wingfield B.D."/>
            <person name="Bills G.F."/>
            <person name="Dong Y."/>
            <person name="Huang W."/>
            <person name="Nel W.J."/>
            <person name="Swalarsk-Parry B.S."/>
            <person name="Vaghefi N."/>
            <person name="Wilken P.M."/>
            <person name="An Z."/>
            <person name="de Beer Z.W."/>
            <person name="De Vos L."/>
            <person name="Chen L."/>
            <person name="Duong T.A."/>
            <person name="Gao Y."/>
            <person name="Hammerbacher A."/>
            <person name="Kikkert J.R."/>
            <person name="Li Y."/>
            <person name="Li H."/>
            <person name="Li K."/>
            <person name="Li Q."/>
            <person name="Liu X."/>
            <person name="Ma X."/>
            <person name="Naidoo K."/>
            <person name="Pethybridge S.J."/>
            <person name="Sun J."/>
            <person name="Steenkamp E.T."/>
            <person name="van der Nest M.A."/>
            <person name="van Wyk S."/>
            <person name="Wingfield M.J."/>
            <person name="Xiong C."/>
            <person name="Yue Q."/>
            <person name="Zhang X."/>
        </authorList>
    </citation>
    <scope>NUCLEOTIDE SEQUENCE [LARGE SCALE GENOMIC DNA]</scope>
    <source>
        <strain evidence="4 5">BP5796</strain>
    </source>
</reference>
<comment type="caution">
    <text evidence="4">The sequence shown here is derived from an EMBL/GenBank/DDBJ whole genome shotgun (WGS) entry which is preliminary data.</text>
</comment>
<feature type="region of interest" description="Disordered" evidence="2">
    <location>
        <begin position="242"/>
        <end position="274"/>
    </location>
</feature>
<dbReference type="InterPro" id="IPR013087">
    <property type="entry name" value="Znf_C2H2_type"/>
</dbReference>
<feature type="compositionally biased region" description="Acidic residues" evidence="2">
    <location>
        <begin position="642"/>
        <end position="654"/>
    </location>
</feature>
<dbReference type="PANTHER" id="PTHR35391">
    <property type="entry name" value="C2H2-TYPE DOMAIN-CONTAINING PROTEIN-RELATED"/>
    <property type="match status" value="1"/>
</dbReference>
<feature type="region of interest" description="Disordered" evidence="2">
    <location>
        <begin position="1"/>
        <end position="63"/>
    </location>
</feature>
<dbReference type="OrthoDB" id="5315052at2759"/>
<name>A0A3D8RJ28_9HELO</name>
<evidence type="ECO:0000313" key="5">
    <source>
        <dbReference type="Proteomes" id="UP000256328"/>
    </source>
</evidence>
<feature type="compositionally biased region" description="Polar residues" evidence="2">
    <location>
        <begin position="165"/>
        <end position="200"/>
    </location>
</feature>
<feature type="region of interest" description="Disordered" evidence="2">
    <location>
        <begin position="468"/>
        <end position="525"/>
    </location>
</feature>
<dbReference type="PROSITE" id="PS00028">
    <property type="entry name" value="ZINC_FINGER_C2H2_1"/>
    <property type="match status" value="2"/>
</dbReference>
<dbReference type="GO" id="GO:0008270">
    <property type="term" value="F:zinc ion binding"/>
    <property type="evidence" value="ECO:0007669"/>
    <property type="project" value="UniProtKB-KW"/>
</dbReference>
<dbReference type="Pfam" id="PF26082">
    <property type="entry name" value="zf-C2H2_AcuF"/>
    <property type="match status" value="1"/>
</dbReference>
<accession>A0A3D8RJ28</accession>
<feature type="compositionally biased region" description="Low complexity" evidence="2">
    <location>
        <begin position="121"/>
        <end position="147"/>
    </location>
</feature>
<dbReference type="AlphaFoldDB" id="A0A3D8RJ28"/>
<dbReference type="InterPro" id="IPR058925">
    <property type="entry name" value="zf-C2H2_AcuF"/>
</dbReference>
<dbReference type="Proteomes" id="UP000256328">
    <property type="component" value="Unassembled WGS sequence"/>
</dbReference>
<feature type="region of interest" description="Disordered" evidence="2">
    <location>
        <begin position="105"/>
        <end position="218"/>
    </location>
</feature>
<feature type="region of interest" description="Disordered" evidence="2">
    <location>
        <begin position="1126"/>
        <end position="1148"/>
    </location>
</feature>
<feature type="compositionally biased region" description="Basic and acidic residues" evidence="2">
    <location>
        <begin position="587"/>
        <end position="596"/>
    </location>
</feature>
<sequence>MSSTYTTSPDSNNVGSHNDPFYMPTTPLEPTFLSPYNHSHTLSNSASPSYNLESTPGESVSDFSDFPSSEYTIDDEYFGVNFDADLQENLPSSFLTLDTDLPPSVNHLQSDPSPFSAAHPTTTSSTSRYPISPIQSTTPSTPSPRTQANDKRAQTRISQHELITGLQQARAQKFPSSTPIHPTTLQLTPDHSGSSQSSGEGKTPSKMAYSGGSPQVTISQWGESQLGDAGLDITNNNFINNQSASGYPSQNSNFRDDDGSWLRNNTTGQAGLDPEHRKMMGQAEIPTLREQEEQRDIQQKNIQVTDWVSHTTPEHFAPVPGSSYPNQYAPSDTDSVRRLNFVDEARNIKPVDDAASIRENKPRDGDVFYNLKTDGFRTGLSDDDLSLIVGRHWNETPAVPGITSTKVQPPTANAAIMKFSENADRFSVISRRATWGTRRLSDSDIESVIDGSFLKKMSINDRELERKPSNIFARMMPKKSSSNLKRSHSTSKDFQENSAAPVGHRKESSGSLAPPPRNNSFGRTQTQLPSINTAFAAMAGPLAAVGTTHARSGSVSAVGSGPVSATSPKSPGNLTGFARNVIKRARSRSDLPRHGGSDQSEPGLAGLWRGAGGPPVPNTSFHVTSAPRPVEEPDVKPTADLLDQDDDDDDDEDEADEMDYRMKTTENTDPIDPTNEGFKAHIRRLNPTMAPQCNWLVSRIAHQQEIRYKNLLMARVKHLQAVHKGGCSSGQHCLTIGGKATLYDVKGKIREQSASLSLMTDVDDDDPSLGDTTLTADSFPVGVPIPPTRSLPAEFECQLCFKSKKFQKPSDWTKHVHEDVQPFTCTYEKCKEPKSFKRKADWVRHENERHRHLEWWVCQVEDCKHPCYRKDNFLQHLVREHKLPEPKQKTKTAIKKARQVEPAWLMLDKCHHETTNRPQDEPCKFCGKTFNTWKKLTVHLAKHMEYISLPILKLVEEKRVEADTIISPVENILTPITPLPKLETEGSPFSFPNVSPRPPMQQQYTGGYQQAAFYTPNGSLGAQTPIPPQIPPQMAYNPAPTYNNAGMYRMEQSRGFDPLSTTFTTLPEQTFIPPPRQHQYSMSQGYIARTPVQSDFQTGNMLGINTTGFGFDGMPLSAEAAFQQAPLPHRGSSSPYDQPLQTNQYFQQ</sequence>
<dbReference type="PROSITE" id="PS50157">
    <property type="entry name" value="ZINC_FINGER_C2H2_2"/>
    <property type="match status" value="1"/>
</dbReference>
<evidence type="ECO:0000313" key="4">
    <source>
        <dbReference type="EMBL" id="RDW74045.1"/>
    </source>
</evidence>
<feature type="compositionally biased region" description="Polar residues" evidence="2">
    <location>
        <begin position="1131"/>
        <end position="1148"/>
    </location>
</feature>
<feature type="domain" description="C2H2-type" evidence="3">
    <location>
        <begin position="921"/>
        <end position="943"/>
    </location>
</feature>
<keyword evidence="1" id="KW-0862">Zinc</keyword>
<dbReference type="PANTHER" id="PTHR35391:SF3">
    <property type="entry name" value="FINGER DOMAIN PROTEIN, PUTATIVE (AFU_ORTHOLOGUE AFUA_8G04300)-RELATED"/>
    <property type="match status" value="1"/>
</dbReference>
<feature type="compositionally biased region" description="Polar residues" evidence="2">
    <location>
        <begin position="242"/>
        <end position="253"/>
    </location>
</feature>
<feature type="compositionally biased region" description="Low complexity" evidence="2">
    <location>
        <begin position="552"/>
        <end position="567"/>
    </location>
</feature>